<name>A0A377FVR6_9BACL</name>
<dbReference type="STRING" id="1397694.GCA_000702585_02773"/>
<accession>A0A377FVR6</accession>
<gene>
    <name evidence="1" type="ORF">NCTC13163_02285</name>
</gene>
<dbReference type="Proteomes" id="UP000254060">
    <property type="component" value="Unassembled WGS sequence"/>
</dbReference>
<dbReference type="EMBL" id="UGGP01000001">
    <property type="protein sequence ID" value="STO08907.1"/>
    <property type="molecule type" value="Genomic_DNA"/>
</dbReference>
<proteinExistence type="predicted"/>
<dbReference type="RefSeq" id="WP_024371813.1">
    <property type="nucleotide sequence ID" value="NZ_UGGP01000001.1"/>
</dbReference>
<sequence>MTQLTNDTRALLPVFNEYGEAETLVYQPDGVHRLKGSPMHLLETACLYYGSSIQGRIEAARYVLGPHRKTPVVMDWHADAVFFPTIAKESPDCAWINFQHVTDIKRCQDGTRIQFLTGESVEVNVSDHTVSRQKQRSIEISYAFQKRIHNSTFSRT</sequence>
<evidence type="ECO:0000313" key="1">
    <source>
        <dbReference type="EMBL" id="STO08907.1"/>
    </source>
</evidence>
<dbReference type="InterPro" id="IPR010461">
    <property type="entry name" value="ComK"/>
</dbReference>
<dbReference type="Pfam" id="PF06338">
    <property type="entry name" value="ComK"/>
    <property type="match status" value="1"/>
</dbReference>
<dbReference type="AlphaFoldDB" id="A0A377FVR6"/>
<reference evidence="1 2" key="1">
    <citation type="submission" date="2018-06" db="EMBL/GenBank/DDBJ databases">
        <authorList>
            <consortium name="Pathogen Informatics"/>
            <person name="Doyle S."/>
        </authorList>
    </citation>
    <scope>NUCLEOTIDE SEQUENCE [LARGE SCALE GENOMIC DNA]</scope>
    <source>
        <strain evidence="1 2">NCTC13163</strain>
    </source>
</reference>
<dbReference type="GO" id="GO:0030420">
    <property type="term" value="P:establishment of competence for transformation"/>
    <property type="evidence" value="ECO:0007669"/>
    <property type="project" value="InterPro"/>
</dbReference>
<protein>
    <submittedName>
        <fullName evidence="1">Genetic competence transcription factor</fullName>
    </submittedName>
</protein>
<organism evidence="1 2">
    <name type="scientific">Exiguobacterium aurantiacum</name>
    <dbReference type="NCBI Taxonomy" id="33987"/>
    <lineage>
        <taxon>Bacteria</taxon>
        <taxon>Bacillati</taxon>
        <taxon>Bacillota</taxon>
        <taxon>Bacilli</taxon>
        <taxon>Bacillales</taxon>
        <taxon>Bacillales Family XII. Incertae Sedis</taxon>
        <taxon>Exiguobacterium</taxon>
    </lineage>
</organism>
<evidence type="ECO:0000313" key="2">
    <source>
        <dbReference type="Proteomes" id="UP000254060"/>
    </source>
</evidence>